<comment type="caution">
    <text evidence="2">The sequence shown here is derived from an EMBL/GenBank/DDBJ whole genome shotgun (WGS) entry which is preliminary data.</text>
</comment>
<name>A0ABN8PXP0_9CNID</name>
<evidence type="ECO:0000256" key="1">
    <source>
        <dbReference type="SAM" id="MobiDB-lite"/>
    </source>
</evidence>
<organism evidence="2 3">
    <name type="scientific">Porites evermanni</name>
    <dbReference type="NCBI Taxonomy" id="104178"/>
    <lineage>
        <taxon>Eukaryota</taxon>
        <taxon>Metazoa</taxon>
        <taxon>Cnidaria</taxon>
        <taxon>Anthozoa</taxon>
        <taxon>Hexacorallia</taxon>
        <taxon>Scleractinia</taxon>
        <taxon>Fungiina</taxon>
        <taxon>Poritidae</taxon>
        <taxon>Porites</taxon>
    </lineage>
</organism>
<dbReference type="Proteomes" id="UP001159427">
    <property type="component" value="Unassembled WGS sequence"/>
</dbReference>
<dbReference type="EMBL" id="CALNXI010001001">
    <property type="protein sequence ID" value="CAH3150982.1"/>
    <property type="molecule type" value="Genomic_DNA"/>
</dbReference>
<evidence type="ECO:0000313" key="3">
    <source>
        <dbReference type="Proteomes" id="UP001159427"/>
    </source>
</evidence>
<evidence type="ECO:0008006" key="4">
    <source>
        <dbReference type="Google" id="ProtNLM"/>
    </source>
</evidence>
<protein>
    <recommendedName>
        <fullName evidence="4">Ribosomal protein S14</fullName>
    </recommendedName>
</protein>
<sequence>MAGPKRSMQNLAYSSALNASDPRWKRVCLECLDTTRYVKKQVKKKKNLDEPTTLKRQTPSSHFPWRYLSPASKTKRARNILQQRSRLSKHVQRFYKQAKIELPGEQLRNYVISSKQLKVLR</sequence>
<gene>
    <name evidence="2" type="ORF">PEVE_00000268</name>
</gene>
<keyword evidence="3" id="KW-1185">Reference proteome</keyword>
<feature type="region of interest" description="Disordered" evidence="1">
    <location>
        <begin position="43"/>
        <end position="67"/>
    </location>
</feature>
<reference evidence="2 3" key="1">
    <citation type="submission" date="2022-05" db="EMBL/GenBank/DDBJ databases">
        <authorList>
            <consortium name="Genoscope - CEA"/>
            <person name="William W."/>
        </authorList>
    </citation>
    <scope>NUCLEOTIDE SEQUENCE [LARGE SCALE GENOMIC DNA]</scope>
</reference>
<evidence type="ECO:0000313" key="2">
    <source>
        <dbReference type="EMBL" id="CAH3150982.1"/>
    </source>
</evidence>
<proteinExistence type="predicted"/>
<accession>A0ABN8PXP0</accession>